<feature type="domain" description="NTP pyrophosphohydrolase MazG-like" evidence="1">
    <location>
        <begin position="25"/>
        <end position="97"/>
    </location>
</feature>
<dbReference type="PIRSF" id="PIRSF006639">
    <property type="entry name" value="UCP006639_pph"/>
    <property type="match status" value="1"/>
</dbReference>
<protein>
    <recommendedName>
        <fullName evidence="1">NTP pyrophosphohydrolase MazG-like domain-containing protein</fullName>
    </recommendedName>
</protein>
<dbReference type="Pfam" id="PF03819">
    <property type="entry name" value="MazG"/>
    <property type="match status" value="1"/>
</dbReference>
<evidence type="ECO:0000313" key="3">
    <source>
        <dbReference type="Proteomes" id="UP000609879"/>
    </source>
</evidence>
<dbReference type="Proteomes" id="UP000609879">
    <property type="component" value="Unassembled WGS sequence"/>
</dbReference>
<evidence type="ECO:0000313" key="2">
    <source>
        <dbReference type="EMBL" id="GID72487.1"/>
    </source>
</evidence>
<reference evidence="2 3" key="1">
    <citation type="submission" date="2021-01" db="EMBL/GenBank/DDBJ databases">
        <title>Whole genome shotgun sequence of Actinoplanes deccanensis NBRC 13994.</title>
        <authorList>
            <person name="Komaki H."/>
            <person name="Tamura T."/>
        </authorList>
    </citation>
    <scope>NUCLEOTIDE SEQUENCE [LARGE SCALE GENOMIC DNA]</scope>
    <source>
        <strain evidence="2 3">NBRC 13994</strain>
    </source>
</reference>
<keyword evidence="3" id="KW-1185">Reference proteome</keyword>
<name>A0ABQ3XXU0_9ACTN</name>
<sequence length="109" mass="11795">MELDDYQRGALRTAAPRDKKNELLHLVLGLAGESGEVAEKFKKWIRDQGSDEALIDRDDIAKELGDVLWYVAVLADYLGLSLDGIAAGNLAKLAARQSRGVLGGSGDNR</sequence>
<dbReference type="InterPro" id="IPR004518">
    <property type="entry name" value="MazG-like_dom"/>
</dbReference>
<gene>
    <name evidence="2" type="ORF">Ade02nite_11280</name>
</gene>
<accession>A0ABQ3XXU0</accession>
<dbReference type="RefSeq" id="WP_203760435.1">
    <property type="nucleotide sequence ID" value="NZ_BAAABO010000025.1"/>
</dbReference>
<dbReference type="InterPro" id="IPR011379">
    <property type="entry name" value="MazG-related_GP37"/>
</dbReference>
<dbReference type="Gene3D" id="1.10.287.1080">
    <property type="entry name" value="MazG-like"/>
    <property type="match status" value="1"/>
</dbReference>
<organism evidence="2 3">
    <name type="scientific">Paractinoplanes deccanensis</name>
    <dbReference type="NCBI Taxonomy" id="113561"/>
    <lineage>
        <taxon>Bacteria</taxon>
        <taxon>Bacillati</taxon>
        <taxon>Actinomycetota</taxon>
        <taxon>Actinomycetes</taxon>
        <taxon>Micromonosporales</taxon>
        <taxon>Micromonosporaceae</taxon>
        <taxon>Paractinoplanes</taxon>
    </lineage>
</organism>
<evidence type="ECO:0000259" key="1">
    <source>
        <dbReference type="Pfam" id="PF03819"/>
    </source>
</evidence>
<dbReference type="EMBL" id="BOMI01000016">
    <property type="protein sequence ID" value="GID72487.1"/>
    <property type="molecule type" value="Genomic_DNA"/>
</dbReference>
<dbReference type="SUPFAM" id="SSF101386">
    <property type="entry name" value="all-alpha NTP pyrophosphatases"/>
    <property type="match status" value="1"/>
</dbReference>
<dbReference type="CDD" id="cd11541">
    <property type="entry name" value="NTP-PPase_u4"/>
    <property type="match status" value="1"/>
</dbReference>
<comment type="caution">
    <text evidence="2">The sequence shown here is derived from an EMBL/GenBank/DDBJ whole genome shotgun (WGS) entry which is preliminary data.</text>
</comment>
<proteinExistence type="predicted"/>